<accession>A0A6J3LSM7</accession>
<keyword evidence="2" id="KW-1185">Reference proteome</keyword>
<sequence length="151" mass="17801">MSEGYKRPFAETVAGKILDQKLKDVRKALEADLRDLCQELALAEQNCRCILQTSDFVILNYIADWDIQCAADTKLIESLRQRQIELEARSEKARLKQERLNATHEERLQRGMEILREKVRAHGAPIVNYRRRIFLHWRRFNCLKSTLKFGE</sequence>
<evidence type="ECO:0000313" key="3">
    <source>
        <dbReference type="RefSeq" id="XP_033455669.1"/>
    </source>
</evidence>
<evidence type="ECO:0000256" key="1">
    <source>
        <dbReference type="SAM" id="Coils"/>
    </source>
</evidence>
<reference evidence="3" key="2">
    <citation type="submission" date="2020-04" db="EMBL/GenBank/DDBJ databases">
        <authorList>
            <consortium name="NCBI Genome Project"/>
        </authorList>
    </citation>
    <scope>NUCLEOTIDE SEQUENCE</scope>
    <source>
        <strain evidence="3">CBS 342.82</strain>
    </source>
</reference>
<name>A0A6J3LSM7_9PEZI</name>
<reference evidence="3" key="3">
    <citation type="submission" date="2025-08" db="UniProtKB">
        <authorList>
            <consortium name="RefSeq"/>
        </authorList>
    </citation>
    <scope>IDENTIFICATION</scope>
    <source>
        <strain evidence="3">CBS 342.82</strain>
    </source>
</reference>
<dbReference type="GeneID" id="54364931"/>
<feature type="coiled-coil region" evidence="1">
    <location>
        <begin position="19"/>
        <end position="46"/>
    </location>
</feature>
<reference evidence="3" key="1">
    <citation type="submission" date="2020-01" db="EMBL/GenBank/DDBJ databases">
        <authorList>
            <consortium name="DOE Joint Genome Institute"/>
            <person name="Haridas S."/>
            <person name="Albert R."/>
            <person name="Binder M."/>
            <person name="Bloem J."/>
            <person name="Labutti K."/>
            <person name="Salamov A."/>
            <person name="Andreopoulos B."/>
            <person name="Baker S.E."/>
            <person name="Barry K."/>
            <person name="Bills G."/>
            <person name="Bluhm B.H."/>
            <person name="Cannon C."/>
            <person name="Castanera R."/>
            <person name="Culley D.E."/>
            <person name="Daum C."/>
            <person name="Ezra D."/>
            <person name="Gonzalez J.B."/>
            <person name="Henrissat B."/>
            <person name="Kuo A."/>
            <person name="Liang C."/>
            <person name="Lipzen A."/>
            <person name="Lutzoni F."/>
            <person name="Magnuson J."/>
            <person name="Mondo S."/>
            <person name="Nolan M."/>
            <person name="Ohm R."/>
            <person name="Pangilinan J."/>
            <person name="Park H.-J."/>
            <person name="Ramirez L."/>
            <person name="Alfaro M."/>
            <person name="Sun H."/>
            <person name="Tritt A."/>
            <person name="Yoshinaga Y."/>
            <person name="Zwiers L.-H."/>
            <person name="Turgeon B.G."/>
            <person name="Goodwin S.B."/>
            <person name="Spatafora J.W."/>
            <person name="Crous P.W."/>
            <person name="Grigoriev I.V."/>
        </authorList>
    </citation>
    <scope>NUCLEOTIDE SEQUENCE</scope>
    <source>
        <strain evidence="3">CBS 342.82</strain>
    </source>
</reference>
<gene>
    <name evidence="3" type="ORF">K489DRAFT_404762</name>
</gene>
<protein>
    <submittedName>
        <fullName evidence="3">Uncharacterized protein</fullName>
    </submittedName>
</protein>
<dbReference type="RefSeq" id="XP_033455669.1">
    <property type="nucleotide sequence ID" value="XM_033607131.1"/>
</dbReference>
<proteinExistence type="predicted"/>
<evidence type="ECO:0000313" key="2">
    <source>
        <dbReference type="Proteomes" id="UP000504637"/>
    </source>
</evidence>
<organism evidence="3">
    <name type="scientific">Dissoconium aciculare CBS 342.82</name>
    <dbReference type="NCBI Taxonomy" id="1314786"/>
    <lineage>
        <taxon>Eukaryota</taxon>
        <taxon>Fungi</taxon>
        <taxon>Dikarya</taxon>
        <taxon>Ascomycota</taxon>
        <taxon>Pezizomycotina</taxon>
        <taxon>Dothideomycetes</taxon>
        <taxon>Dothideomycetidae</taxon>
        <taxon>Mycosphaerellales</taxon>
        <taxon>Dissoconiaceae</taxon>
        <taxon>Dissoconium</taxon>
    </lineage>
</organism>
<keyword evidence="1" id="KW-0175">Coiled coil</keyword>
<dbReference type="Proteomes" id="UP000504637">
    <property type="component" value="Unplaced"/>
</dbReference>
<dbReference type="AlphaFoldDB" id="A0A6J3LSM7"/>